<protein>
    <recommendedName>
        <fullName evidence="10">CLIP domain-containing serine protease</fullName>
        <ecNumber evidence="10">3.4.21.-</ecNumber>
    </recommendedName>
</protein>
<feature type="signal peptide" evidence="10">
    <location>
        <begin position="1"/>
        <end position="23"/>
    </location>
</feature>
<feature type="domain" description="Clip" evidence="12">
    <location>
        <begin position="25"/>
        <end position="82"/>
    </location>
</feature>
<dbReference type="SMART" id="SM00020">
    <property type="entry name" value="Tryp_SPc"/>
    <property type="match status" value="1"/>
</dbReference>
<dbReference type="CDD" id="cd00190">
    <property type="entry name" value="Tryp_SPc"/>
    <property type="match status" value="1"/>
</dbReference>
<dbReference type="PANTHER" id="PTHR24252">
    <property type="entry name" value="ACROSIN-RELATED"/>
    <property type="match status" value="1"/>
</dbReference>
<keyword evidence="4 10" id="KW-0720">Serine protease</keyword>
<dbReference type="EMBL" id="CAJHJT010000034">
    <property type="protein sequence ID" value="CAD7004322.1"/>
    <property type="molecule type" value="Genomic_DNA"/>
</dbReference>
<dbReference type="PRINTS" id="PR00722">
    <property type="entry name" value="CHYMOTRYPSIN"/>
</dbReference>
<dbReference type="Pfam" id="PF00089">
    <property type="entry name" value="Trypsin"/>
    <property type="match status" value="1"/>
</dbReference>
<dbReference type="InterPro" id="IPR022700">
    <property type="entry name" value="CLIP"/>
</dbReference>
<feature type="domain" description="Peptidase S1" evidence="11">
    <location>
        <begin position="208"/>
        <end position="452"/>
    </location>
</feature>
<proteinExistence type="inferred from homology"/>
<dbReference type="Gene3D" id="3.30.1640.30">
    <property type="match status" value="1"/>
</dbReference>
<sequence length="452" mass="49020">MKRLLCKLFVIVLVLSAVGLIKSQSCVDSSLRSGQCVHMNSCPQLIQDYYEAARTSPYIQDFQTFVSGSMCGFDGYNFMICCASLRSSQNPILPQSNQMMPNPAAPQQLNTNTPIFTFSALNTSPSIQTPTLAIPTTPTSPLTPSIIPTMNMPVIPKGALINPTQPSILPSYNPPIISSSTTVALPTRLPMKRRGVGCGLSGAYTNKVVGGTEVRRGAYPWIVALGYRDEFNANTLKFLCAGSLISARYVLTSGHCITPMLYTARLGAHDLSDPNEAGAVNIPIARKIIHEQYDARYVINDIGLVQLSAPAPETAYIGLICLPAGEVFAKDFVGNNPFIAGWGAVKFQGPSSNVLRDVQVPIVNQQTCEQSYKSVFQNLVFTEKFICAGNSHVDACQGDSGGPLMMPLLEDGVYHYFILGLVSYGYECARPGFPGVYTRVTSYMPWILAHMV</sequence>
<name>A0A811UYI4_CERCA</name>
<evidence type="ECO:0000256" key="2">
    <source>
        <dbReference type="ARBA" id="ARBA00022729"/>
    </source>
</evidence>
<evidence type="ECO:0000256" key="7">
    <source>
        <dbReference type="ARBA" id="ARBA00023157"/>
    </source>
</evidence>
<dbReference type="InterPro" id="IPR001254">
    <property type="entry name" value="Trypsin_dom"/>
</dbReference>
<dbReference type="SMART" id="SM00680">
    <property type="entry name" value="CLIP"/>
    <property type="match status" value="1"/>
</dbReference>
<dbReference type="PROSITE" id="PS50240">
    <property type="entry name" value="TRYPSIN_DOM"/>
    <property type="match status" value="1"/>
</dbReference>
<gene>
    <name evidence="13" type="ORF">CCAP1982_LOCUS12741</name>
</gene>
<evidence type="ECO:0000313" key="14">
    <source>
        <dbReference type="Proteomes" id="UP000606786"/>
    </source>
</evidence>
<dbReference type="PANTHER" id="PTHR24252:SF7">
    <property type="entry name" value="HYALIN"/>
    <property type="match status" value="1"/>
</dbReference>
<comment type="subcellular location">
    <subcellularLocation>
        <location evidence="10">Secreted</location>
    </subcellularLocation>
</comment>
<keyword evidence="5" id="KW-0106">Calcium</keyword>
<comment type="caution">
    <text evidence="13">The sequence shown here is derived from an EMBL/GenBank/DDBJ whole genome shotgun (WGS) entry which is preliminary data.</text>
</comment>
<keyword evidence="8" id="KW-0325">Glycoprotein</keyword>
<dbReference type="GO" id="GO:0006508">
    <property type="term" value="P:proteolysis"/>
    <property type="evidence" value="ECO:0007669"/>
    <property type="project" value="UniProtKB-KW"/>
</dbReference>
<dbReference type="EC" id="3.4.21.-" evidence="10"/>
<comment type="similarity">
    <text evidence="9 10">Belongs to the peptidase S1 family. CLIP subfamily.</text>
</comment>
<evidence type="ECO:0000256" key="9">
    <source>
        <dbReference type="ARBA" id="ARBA00024195"/>
    </source>
</evidence>
<comment type="domain">
    <text evidence="10">The clip domain consists of 35-55 residues which are 'knitted' together usually by 3 conserved disulfide bonds forming a clip-like compact structure.</text>
</comment>
<feature type="chain" id="PRO_5033112288" description="CLIP domain-containing serine protease" evidence="10">
    <location>
        <begin position="24"/>
        <end position="452"/>
    </location>
</feature>
<dbReference type="InterPro" id="IPR033116">
    <property type="entry name" value="TRYPSIN_SER"/>
</dbReference>
<dbReference type="FunFam" id="2.40.10.10:FF:000028">
    <property type="entry name" value="Serine protease easter"/>
    <property type="match status" value="1"/>
</dbReference>
<dbReference type="PROSITE" id="PS51888">
    <property type="entry name" value="CLIP"/>
    <property type="match status" value="1"/>
</dbReference>
<evidence type="ECO:0000313" key="13">
    <source>
        <dbReference type="EMBL" id="CAD7004322.1"/>
    </source>
</evidence>
<keyword evidence="14" id="KW-1185">Reference proteome</keyword>
<dbReference type="PROSITE" id="PS00135">
    <property type="entry name" value="TRYPSIN_SER"/>
    <property type="match status" value="1"/>
</dbReference>
<dbReference type="SUPFAM" id="SSF50494">
    <property type="entry name" value="Trypsin-like serine proteases"/>
    <property type="match status" value="1"/>
</dbReference>
<dbReference type="AlphaFoldDB" id="A0A811UYI4"/>
<organism evidence="13 14">
    <name type="scientific">Ceratitis capitata</name>
    <name type="common">Mediterranean fruit fly</name>
    <name type="synonym">Tephritis capitata</name>
    <dbReference type="NCBI Taxonomy" id="7213"/>
    <lineage>
        <taxon>Eukaryota</taxon>
        <taxon>Metazoa</taxon>
        <taxon>Ecdysozoa</taxon>
        <taxon>Arthropoda</taxon>
        <taxon>Hexapoda</taxon>
        <taxon>Insecta</taxon>
        <taxon>Pterygota</taxon>
        <taxon>Neoptera</taxon>
        <taxon>Endopterygota</taxon>
        <taxon>Diptera</taxon>
        <taxon>Brachycera</taxon>
        <taxon>Muscomorpha</taxon>
        <taxon>Tephritoidea</taxon>
        <taxon>Tephritidae</taxon>
        <taxon>Ceratitis</taxon>
        <taxon>Ceratitis</taxon>
    </lineage>
</organism>
<dbReference type="InterPro" id="IPR043504">
    <property type="entry name" value="Peptidase_S1_PA_chymotrypsin"/>
</dbReference>
<dbReference type="Proteomes" id="UP000606786">
    <property type="component" value="Unassembled WGS sequence"/>
</dbReference>
<evidence type="ECO:0000256" key="5">
    <source>
        <dbReference type="ARBA" id="ARBA00022837"/>
    </source>
</evidence>
<dbReference type="FunFam" id="2.40.10.10:FF:000134">
    <property type="entry name" value="Uncharacterized protein, isoform B"/>
    <property type="match status" value="1"/>
</dbReference>
<accession>A0A811UYI4</accession>
<dbReference type="InterPro" id="IPR009003">
    <property type="entry name" value="Peptidase_S1_PA"/>
</dbReference>
<evidence type="ECO:0000256" key="1">
    <source>
        <dbReference type="ARBA" id="ARBA00022670"/>
    </source>
</evidence>
<evidence type="ECO:0000256" key="6">
    <source>
        <dbReference type="ARBA" id="ARBA00023145"/>
    </source>
</evidence>
<dbReference type="OrthoDB" id="425190at2759"/>
<evidence type="ECO:0000259" key="12">
    <source>
        <dbReference type="PROSITE" id="PS51888"/>
    </source>
</evidence>
<dbReference type="Gene3D" id="2.40.10.10">
    <property type="entry name" value="Trypsin-like serine proteases"/>
    <property type="match status" value="1"/>
</dbReference>
<keyword evidence="3 10" id="KW-0378">Hydrolase</keyword>
<dbReference type="InterPro" id="IPR001314">
    <property type="entry name" value="Peptidase_S1A"/>
</dbReference>
<evidence type="ECO:0000256" key="3">
    <source>
        <dbReference type="ARBA" id="ARBA00022801"/>
    </source>
</evidence>
<evidence type="ECO:0000256" key="10">
    <source>
        <dbReference type="RuleBase" id="RU366078"/>
    </source>
</evidence>
<keyword evidence="7" id="KW-1015">Disulfide bond</keyword>
<evidence type="ECO:0000256" key="4">
    <source>
        <dbReference type="ARBA" id="ARBA00022825"/>
    </source>
</evidence>
<dbReference type="GO" id="GO:0004252">
    <property type="term" value="F:serine-type endopeptidase activity"/>
    <property type="evidence" value="ECO:0007669"/>
    <property type="project" value="UniProtKB-UniRule"/>
</dbReference>
<evidence type="ECO:0000259" key="11">
    <source>
        <dbReference type="PROSITE" id="PS50240"/>
    </source>
</evidence>
<keyword evidence="10" id="KW-0964">Secreted</keyword>
<dbReference type="InterPro" id="IPR038565">
    <property type="entry name" value="CLIP_sf"/>
</dbReference>
<dbReference type="GO" id="GO:0005576">
    <property type="term" value="C:extracellular region"/>
    <property type="evidence" value="ECO:0007669"/>
    <property type="project" value="UniProtKB-SubCell"/>
</dbReference>
<keyword evidence="1 10" id="KW-0645">Protease</keyword>
<keyword evidence="6" id="KW-0865">Zymogen</keyword>
<dbReference type="Pfam" id="PF12032">
    <property type="entry name" value="CLIP"/>
    <property type="match status" value="1"/>
</dbReference>
<reference evidence="13" key="1">
    <citation type="submission" date="2020-11" db="EMBL/GenBank/DDBJ databases">
        <authorList>
            <person name="Whitehead M."/>
        </authorList>
    </citation>
    <scope>NUCLEOTIDE SEQUENCE</scope>
    <source>
        <strain evidence="13">EGII</strain>
    </source>
</reference>
<keyword evidence="2 10" id="KW-0732">Signal</keyword>
<evidence type="ECO:0000256" key="8">
    <source>
        <dbReference type="ARBA" id="ARBA00023180"/>
    </source>
</evidence>